<gene>
    <name evidence="2" type="ORF">SAMN05444401_3814</name>
</gene>
<dbReference type="PANTHER" id="PTHR39173">
    <property type="entry name" value="ACETYLTRANSFERASE"/>
    <property type="match status" value="1"/>
</dbReference>
<keyword evidence="3" id="KW-1185">Reference proteome</keyword>
<evidence type="ECO:0000313" key="3">
    <source>
        <dbReference type="Proteomes" id="UP000184080"/>
    </source>
</evidence>
<dbReference type="Gene3D" id="3.40.630.30">
    <property type="match status" value="1"/>
</dbReference>
<name>A0A1M6LWY2_9CLOT</name>
<dbReference type="SUPFAM" id="SSF55729">
    <property type="entry name" value="Acyl-CoA N-acyltransferases (Nat)"/>
    <property type="match status" value="1"/>
</dbReference>
<evidence type="ECO:0000259" key="1">
    <source>
        <dbReference type="Pfam" id="PF13302"/>
    </source>
</evidence>
<sequence>MGIGMFEFKNFDLLTDGEIDLIIEDKTPSNEEKGYVPAYKYKITLHNSKDSIGDIDIRIGYNENTYYGGHIGYSIEKSYRGNNYASKACKIIKQIAIVHGMDRLIITCNPDNFPSRRTCEKAGLKLKEIVDLPPHNEMYQNGETQKCIYEWILK</sequence>
<accession>A0A1M6LWY2</accession>
<keyword evidence="2" id="KW-0808">Transferase</keyword>
<feature type="domain" description="N-acetyltransferase" evidence="1">
    <location>
        <begin position="30"/>
        <end position="125"/>
    </location>
</feature>
<evidence type="ECO:0000313" key="2">
    <source>
        <dbReference type="EMBL" id="SHJ75676.1"/>
    </source>
</evidence>
<dbReference type="PANTHER" id="PTHR39173:SF1">
    <property type="entry name" value="ACETYLTRANSFERASE"/>
    <property type="match status" value="1"/>
</dbReference>
<protein>
    <submittedName>
        <fullName evidence="2">Acetyltransferase (GNAT) domain-containing protein</fullName>
    </submittedName>
</protein>
<dbReference type="GO" id="GO:0016747">
    <property type="term" value="F:acyltransferase activity, transferring groups other than amino-acyl groups"/>
    <property type="evidence" value="ECO:0007669"/>
    <property type="project" value="InterPro"/>
</dbReference>
<dbReference type="Proteomes" id="UP000184080">
    <property type="component" value="Unassembled WGS sequence"/>
</dbReference>
<dbReference type="EMBL" id="FQZO01000007">
    <property type="protein sequence ID" value="SHJ75676.1"/>
    <property type="molecule type" value="Genomic_DNA"/>
</dbReference>
<dbReference type="AlphaFoldDB" id="A0A1M6LWY2"/>
<dbReference type="InterPro" id="IPR016181">
    <property type="entry name" value="Acyl_CoA_acyltransferase"/>
</dbReference>
<reference evidence="2 3" key="1">
    <citation type="submission" date="2016-11" db="EMBL/GenBank/DDBJ databases">
        <authorList>
            <person name="Jaros S."/>
            <person name="Januszkiewicz K."/>
            <person name="Wedrychowicz H."/>
        </authorList>
    </citation>
    <scope>NUCLEOTIDE SEQUENCE [LARGE SCALE GENOMIC DNA]</scope>
    <source>
        <strain evidence="2 3">DSM 21864</strain>
    </source>
</reference>
<proteinExistence type="predicted"/>
<dbReference type="STRING" id="1121298.SAMN05444401_3814"/>
<organism evidence="2 3">
    <name type="scientific">Clostridium amylolyticum</name>
    <dbReference type="NCBI Taxonomy" id="1121298"/>
    <lineage>
        <taxon>Bacteria</taxon>
        <taxon>Bacillati</taxon>
        <taxon>Bacillota</taxon>
        <taxon>Clostridia</taxon>
        <taxon>Eubacteriales</taxon>
        <taxon>Clostridiaceae</taxon>
        <taxon>Clostridium</taxon>
    </lineage>
</organism>
<dbReference type="InterPro" id="IPR000182">
    <property type="entry name" value="GNAT_dom"/>
</dbReference>
<dbReference type="Pfam" id="PF13302">
    <property type="entry name" value="Acetyltransf_3"/>
    <property type="match status" value="1"/>
</dbReference>